<sequence>MHDSHEDAAKNNTCGGRMSVAVIDSDQAAFEWLERYLEGEQVEGIELVGWPKLSIRLTGEKFDQSLTPSIMKGFVDFQAEINRSYALSKYGSANANKLSKEERKELEIRVKVEKGSTVLEINFQELLTSIASKAVTSMDPATLSMTIVGLGAIWGSATAYKAFLNHRKEIRMAEVQSETDREHLSTLQFMTEQETKRSEVMASIVKRSTELDNASRFADDARADLLKTMSKADTAEIDGINLDSDTTTQLMSNARRKSEEVRLDGEYRILRNDTTDPTAFKVKVRNVSNQNEFEALVQDESLSDNYKNLLREAEWDRTTVKLAINAKQLDETIRNAIVIRVEPVVKS</sequence>
<gene>
    <name evidence="1" type="ORF">HALTITAN_0886</name>
</gene>
<dbReference type="Proteomes" id="UP000011651">
    <property type="component" value="Unassembled WGS sequence"/>
</dbReference>
<name>L9UBH2_9GAMM</name>
<dbReference type="AlphaFoldDB" id="L9UBH2"/>
<accession>L9UBH2</accession>
<evidence type="ECO:0000313" key="2">
    <source>
        <dbReference type="Proteomes" id="UP000011651"/>
    </source>
</evidence>
<organism evidence="1 2">
    <name type="scientific">Vreelandella titanicae BH1</name>
    <dbReference type="NCBI Taxonomy" id="1204738"/>
    <lineage>
        <taxon>Bacteria</taxon>
        <taxon>Pseudomonadati</taxon>
        <taxon>Pseudomonadota</taxon>
        <taxon>Gammaproteobacteria</taxon>
        <taxon>Oceanospirillales</taxon>
        <taxon>Halomonadaceae</taxon>
        <taxon>Vreelandella</taxon>
    </lineage>
</organism>
<comment type="caution">
    <text evidence="1">The sequence shown here is derived from an EMBL/GenBank/DDBJ whole genome shotgun (WGS) entry which is preliminary data.</text>
</comment>
<dbReference type="EMBL" id="AOPO01000002">
    <property type="protein sequence ID" value="ELY22310.1"/>
    <property type="molecule type" value="Genomic_DNA"/>
</dbReference>
<evidence type="ECO:0000313" key="1">
    <source>
        <dbReference type="EMBL" id="ELY22310.1"/>
    </source>
</evidence>
<protein>
    <submittedName>
        <fullName evidence="1">Uncharacterized protein</fullName>
    </submittedName>
</protein>
<reference evidence="1 2" key="1">
    <citation type="journal article" date="2013" name="Genome Announc.">
        <title>Draft Genome of the Marine Gammaproteobacterium Halomonas titanicae.</title>
        <authorList>
            <person name="Sanchez-Porro C."/>
            <person name="de la Haba R.R."/>
            <person name="Cruz-Hernandez N."/>
            <person name="Gonzalez J.M."/>
            <person name="Reyes-Guirao C."/>
            <person name="Navarro-Sampedro L."/>
            <person name="Carballo M."/>
            <person name="Ventosa A."/>
        </authorList>
    </citation>
    <scope>NUCLEOTIDE SEQUENCE [LARGE SCALE GENOMIC DNA]</scope>
    <source>
        <strain evidence="1 2">BH1</strain>
    </source>
</reference>
<dbReference type="PATRIC" id="fig|1204738.3.peg.1339"/>
<proteinExistence type="predicted"/>